<evidence type="ECO:0000313" key="4">
    <source>
        <dbReference type="EMBL" id="ORY44817.1"/>
    </source>
</evidence>
<evidence type="ECO:0000256" key="2">
    <source>
        <dbReference type="SAM" id="Phobius"/>
    </source>
</evidence>
<feature type="chain" id="PRO_5012756522" evidence="3">
    <location>
        <begin position="20"/>
        <end position="395"/>
    </location>
</feature>
<keyword evidence="2" id="KW-0812">Transmembrane</keyword>
<keyword evidence="3" id="KW-0732">Signal</keyword>
<feature type="signal peptide" evidence="3">
    <location>
        <begin position="1"/>
        <end position="19"/>
    </location>
</feature>
<evidence type="ECO:0000313" key="5">
    <source>
        <dbReference type="Proteomes" id="UP000193642"/>
    </source>
</evidence>
<organism evidence="4 5">
    <name type="scientific">Rhizoclosmatium globosum</name>
    <dbReference type="NCBI Taxonomy" id="329046"/>
    <lineage>
        <taxon>Eukaryota</taxon>
        <taxon>Fungi</taxon>
        <taxon>Fungi incertae sedis</taxon>
        <taxon>Chytridiomycota</taxon>
        <taxon>Chytridiomycota incertae sedis</taxon>
        <taxon>Chytridiomycetes</taxon>
        <taxon>Chytridiales</taxon>
        <taxon>Chytriomycetaceae</taxon>
        <taxon>Rhizoclosmatium</taxon>
    </lineage>
</organism>
<dbReference type="EMBL" id="MCGO01000021">
    <property type="protein sequence ID" value="ORY44817.1"/>
    <property type="molecule type" value="Genomic_DNA"/>
</dbReference>
<reference evidence="4 5" key="1">
    <citation type="submission" date="2016-07" db="EMBL/GenBank/DDBJ databases">
        <title>Pervasive Adenine N6-methylation of Active Genes in Fungi.</title>
        <authorList>
            <consortium name="DOE Joint Genome Institute"/>
            <person name="Mondo S.J."/>
            <person name="Dannebaum R.O."/>
            <person name="Kuo R.C."/>
            <person name="Labutti K."/>
            <person name="Haridas S."/>
            <person name="Kuo A."/>
            <person name="Salamov A."/>
            <person name="Ahrendt S.R."/>
            <person name="Lipzen A."/>
            <person name="Sullivan W."/>
            <person name="Andreopoulos W.B."/>
            <person name="Clum A."/>
            <person name="Lindquist E."/>
            <person name="Daum C."/>
            <person name="Ramamoorthy G.K."/>
            <person name="Gryganskyi A."/>
            <person name="Culley D."/>
            <person name="Magnuson J.K."/>
            <person name="James T.Y."/>
            <person name="O'Malley M.A."/>
            <person name="Stajich J.E."/>
            <person name="Spatafora J.W."/>
            <person name="Visel A."/>
            <person name="Grigoriev I.V."/>
        </authorList>
    </citation>
    <scope>NUCLEOTIDE SEQUENCE [LARGE SCALE GENOMIC DNA]</scope>
    <source>
        <strain evidence="4 5">JEL800</strain>
    </source>
</reference>
<evidence type="ECO:0000256" key="1">
    <source>
        <dbReference type="SAM" id="MobiDB-lite"/>
    </source>
</evidence>
<name>A0A1Y2CD38_9FUNG</name>
<feature type="transmembrane region" description="Helical" evidence="2">
    <location>
        <begin position="206"/>
        <end position="226"/>
    </location>
</feature>
<feature type="compositionally biased region" description="Acidic residues" evidence="1">
    <location>
        <begin position="377"/>
        <end position="386"/>
    </location>
</feature>
<protein>
    <submittedName>
        <fullName evidence="4">Uncharacterized protein</fullName>
    </submittedName>
</protein>
<keyword evidence="2" id="KW-0472">Membrane</keyword>
<keyword evidence="2" id="KW-1133">Transmembrane helix</keyword>
<proteinExistence type="predicted"/>
<feature type="region of interest" description="Disordered" evidence="1">
    <location>
        <begin position="329"/>
        <end position="348"/>
    </location>
</feature>
<keyword evidence="5" id="KW-1185">Reference proteome</keyword>
<sequence length="395" mass="44007">MYYHLVVICMLFLSLSVAAQQRLNITLTAPTSGVLSISMLPPQQDGFYKICDMCLNQNYDPLSINQLCSNSPLQWKLSTECGIGKPNPFHMFPGSIFNVSVQYDANSSKLVRFALKFTPPLSNASSYIPVSGDLNAQAVGYSPFSFALQVPTTVSDFGLFYSLVQLYFINGTDKGLVYEKIVCNVTMDVSNKDWVYATSNSTFPTWAIAVVVGIACFLIGGAFWLFQRWKEGKKAQIVAPLSKPVTSIEPDEEEDNKVVVYRKSIDGNFRDASSQASRRSILKNRVQSLDGNLVMAVQDEPMKESKPRSQDAKRVFFKETVLTALVDLNQPPADDNVPPSSLFEDSDDDEDTHVVYFNDGGIEQNVRELLKRNVIEEAGDDTDSDVSDGWRKEEE</sequence>
<dbReference type="AlphaFoldDB" id="A0A1Y2CD38"/>
<evidence type="ECO:0000256" key="3">
    <source>
        <dbReference type="SAM" id="SignalP"/>
    </source>
</evidence>
<accession>A0A1Y2CD38</accession>
<dbReference type="OrthoDB" id="2111613at2759"/>
<gene>
    <name evidence="4" type="ORF">BCR33DRAFT_850320</name>
</gene>
<comment type="caution">
    <text evidence="4">The sequence shown here is derived from an EMBL/GenBank/DDBJ whole genome shotgun (WGS) entry which is preliminary data.</text>
</comment>
<feature type="region of interest" description="Disordered" evidence="1">
    <location>
        <begin position="374"/>
        <end position="395"/>
    </location>
</feature>
<dbReference type="Proteomes" id="UP000193642">
    <property type="component" value="Unassembled WGS sequence"/>
</dbReference>